<protein>
    <recommendedName>
        <fullName evidence="3">DUF559 domain-containing protein</fullName>
    </recommendedName>
</protein>
<keyword evidence="2" id="KW-1185">Reference proteome</keyword>
<accession>A0A495IAT0</accession>
<organism evidence="1 2">
    <name type="scientific">Frondihabitans australicus</name>
    <dbReference type="NCBI Taxonomy" id="386892"/>
    <lineage>
        <taxon>Bacteria</taxon>
        <taxon>Bacillati</taxon>
        <taxon>Actinomycetota</taxon>
        <taxon>Actinomycetes</taxon>
        <taxon>Micrococcales</taxon>
        <taxon>Microbacteriaceae</taxon>
        <taxon>Frondihabitans</taxon>
    </lineage>
</organism>
<dbReference type="OrthoDB" id="3173471at2"/>
<evidence type="ECO:0000313" key="1">
    <source>
        <dbReference type="EMBL" id="RKR73114.1"/>
    </source>
</evidence>
<dbReference type="EMBL" id="RBKS01000001">
    <property type="protein sequence ID" value="RKR73114.1"/>
    <property type="molecule type" value="Genomic_DNA"/>
</dbReference>
<dbReference type="SUPFAM" id="SSF52980">
    <property type="entry name" value="Restriction endonuclease-like"/>
    <property type="match status" value="1"/>
</dbReference>
<sequence length="305" mass="34485">MLREPLPQDLPRERFRVADALERGVRPHRLRALDLRAPHWGLRCTDEEPVTALDRCRQYAPLLAGDQCFSHTTAAVLWGLPVPLDVLHDETLHVMATGDGRAPRRPGVIGHRSRDVLILDHRGLPIVAPLRAWAQCAERFSLDDLVVMGDALLSKWSPHGPARYRSMRQLDELVTRWAGRRGAAKLAEALSMVRPRSWSPKETALRLAIVRAGCVEPPELNRRMYADDGGYLGRPDLAYESLGIGVEYEGDHHRTSTSTFRRDIARRERFADAGWRTLHVTELDLQRPAALAARFRRHLPLARAS</sequence>
<dbReference type="InterPro" id="IPR011335">
    <property type="entry name" value="Restrct_endonuc-II-like"/>
</dbReference>
<comment type="caution">
    <text evidence="1">The sequence shown here is derived from an EMBL/GenBank/DDBJ whole genome shotgun (WGS) entry which is preliminary data.</text>
</comment>
<dbReference type="Proteomes" id="UP000280008">
    <property type="component" value="Unassembled WGS sequence"/>
</dbReference>
<dbReference type="RefSeq" id="WP_147430039.1">
    <property type="nucleotide sequence ID" value="NZ_RBKS01000001.1"/>
</dbReference>
<dbReference type="AlphaFoldDB" id="A0A495IAT0"/>
<name>A0A495IAT0_9MICO</name>
<evidence type="ECO:0000313" key="2">
    <source>
        <dbReference type="Proteomes" id="UP000280008"/>
    </source>
</evidence>
<proteinExistence type="predicted"/>
<reference evidence="1 2" key="1">
    <citation type="submission" date="2018-10" db="EMBL/GenBank/DDBJ databases">
        <title>Sequencing the genomes of 1000 actinobacteria strains.</title>
        <authorList>
            <person name="Klenk H.-P."/>
        </authorList>
    </citation>
    <scope>NUCLEOTIDE SEQUENCE [LARGE SCALE GENOMIC DNA]</scope>
    <source>
        <strain evidence="1 2">DSM 17894</strain>
    </source>
</reference>
<evidence type="ECO:0008006" key="3">
    <source>
        <dbReference type="Google" id="ProtNLM"/>
    </source>
</evidence>
<gene>
    <name evidence="1" type="ORF">C8E83_0200</name>
</gene>
<dbReference type="Gene3D" id="3.40.960.10">
    <property type="entry name" value="VSR Endonuclease"/>
    <property type="match status" value="1"/>
</dbReference>